<feature type="chain" id="PRO_5028833662" evidence="2">
    <location>
        <begin position="21"/>
        <end position="913"/>
    </location>
</feature>
<evidence type="ECO:0000259" key="3">
    <source>
        <dbReference type="Pfam" id="PF17128"/>
    </source>
</evidence>
<keyword evidence="2" id="KW-0732">Signal</keyword>
<protein>
    <submittedName>
        <fullName evidence="4">DUF5107 domain-containing protein</fullName>
    </submittedName>
</protein>
<accession>A0A7G8Q1I0</accession>
<dbReference type="Pfam" id="PF17128">
    <property type="entry name" value="DUF5107"/>
    <property type="match status" value="1"/>
</dbReference>
<proteinExistence type="predicted"/>
<dbReference type="InterPro" id="IPR033396">
    <property type="entry name" value="DUF5107"/>
</dbReference>
<dbReference type="Proteomes" id="UP000515873">
    <property type="component" value="Chromosome"/>
</dbReference>
<dbReference type="EMBL" id="CP060412">
    <property type="protein sequence ID" value="QNK00638.1"/>
    <property type="molecule type" value="Genomic_DNA"/>
</dbReference>
<evidence type="ECO:0000256" key="1">
    <source>
        <dbReference type="PROSITE-ProRule" id="PRU00339"/>
    </source>
</evidence>
<dbReference type="InterPro" id="IPR011990">
    <property type="entry name" value="TPR-like_helical_dom_sf"/>
</dbReference>
<keyword evidence="1" id="KW-0802">TPR repeat</keyword>
<dbReference type="InterPro" id="IPR019734">
    <property type="entry name" value="TPR_rpt"/>
</dbReference>
<reference evidence="4 5" key="1">
    <citation type="submission" date="2020-08" db="EMBL/GenBank/DDBJ databases">
        <title>Dyella sp. G9 isolated from forest soil.</title>
        <authorList>
            <person name="Fu J."/>
            <person name="Qiu L."/>
        </authorList>
    </citation>
    <scope>NUCLEOTIDE SEQUENCE [LARGE SCALE GENOMIC DNA]</scope>
    <source>
        <strain evidence="4 5">G9</strain>
    </source>
</reference>
<evidence type="ECO:0000313" key="4">
    <source>
        <dbReference type="EMBL" id="QNK00638.1"/>
    </source>
</evidence>
<evidence type="ECO:0000313" key="5">
    <source>
        <dbReference type="Proteomes" id="UP000515873"/>
    </source>
</evidence>
<organism evidence="4 5">
    <name type="scientific">Dyella telluris</name>
    <dbReference type="NCBI Taxonomy" id="2763498"/>
    <lineage>
        <taxon>Bacteria</taxon>
        <taxon>Pseudomonadati</taxon>
        <taxon>Pseudomonadota</taxon>
        <taxon>Gammaproteobacteria</taxon>
        <taxon>Lysobacterales</taxon>
        <taxon>Rhodanobacteraceae</taxon>
        <taxon>Dyella</taxon>
    </lineage>
</organism>
<feature type="signal peptide" evidence="2">
    <location>
        <begin position="1"/>
        <end position="20"/>
    </location>
</feature>
<dbReference type="KEGG" id="dtl:H8F01_16285"/>
<gene>
    <name evidence="4" type="ORF">H8F01_16285</name>
</gene>
<dbReference type="SUPFAM" id="SSF48452">
    <property type="entry name" value="TPR-like"/>
    <property type="match status" value="1"/>
</dbReference>
<dbReference type="PROSITE" id="PS50005">
    <property type="entry name" value="TPR"/>
    <property type="match status" value="1"/>
</dbReference>
<evidence type="ECO:0000256" key="2">
    <source>
        <dbReference type="SAM" id="SignalP"/>
    </source>
</evidence>
<feature type="repeat" description="TPR" evidence="1">
    <location>
        <begin position="765"/>
        <end position="798"/>
    </location>
</feature>
<keyword evidence="5" id="KW-1185">Reference proteome</keyword>
<feature type="domain" description="DUF5107" evidence="3">
    <location>
        <begin position="57"/>
        <end position="349"/>
    </location>
</feature>
<dbReference type="AlphaFoldDB" id="A0A7G8Q1I0"/>
<sequence>MRLRTGLLLGLLLPALSAHAQVKVWEGNLSMPTSDEGAPDENPPFDIYGKDKERFNYPYTMRRVVRATESKQDYRALFLENEYLRCSVLPDLGGRIYTCIDKINGQPMFYANPTIKKALIGYRGVWATFGVEFNFPVSHNWVTLSPVDYSYGSKPDGSASIVVGNRDRVYGMEWRVELVLRPGSTVLEEKVTLSNPDDLRHRFYWWNNAGVQVWDDSKIYYPTQFTASHGFTYVDTWPVNGKGRDLSIVGNHLDGPVSQFFHESREPFTGIYHPHTDAGVVHYAEFADLPAKKVFSFGADAKGLAWHKALSDNDSGYIEMQNGLFRNQETYGFLEPQQTIRFSEYWMPVRQIGGISRANLHGVVSMARVAGKNGKDTLAVALNANAKMADARIMVRKGDAIVFDQTVSLDPAKTWSHAFDIRPADAPYTFTLENKDHQVLLTQTEGKYDWTPKDQVHAGAQPAYTSPKGAYLERGRDKELNGNLLDAWDIYTDGLAASPDSADLLKAKGRLGVSLFRFEEASGLLKQAEDRDTSDGETRYYRGIAEAALGHRNVARVEFEAAYRDPSYRTSGGVVLAELLASDHDVLDAQNVLAGICPEPVGPSSVQRCLEDRIALERSTGQTDHARTLAEASLAQFPTSAFLKNELSKLGSTMPDLETHLAADPNRILQLVIQYNQLGLYADSLTLLTHTYPDVPALHREPGELPVGKHPMLAYYRGFVREQLGQSGRKDWQDASRMSLAYVFPSEPSAMTVLRAAIAANPSDASAHFLLGTLLFSTGRVDEALDEWRRTASLRPDTPTLDADRGRALLDIKHQPAEAAKAFEHGFKVDPANPALYVGMNRAMQALGKSDAERVAMFERFPAHADMPDEVVRAYVKVLRESGQDAKADDLLMQHFLPAEEGAAPLAPSSGKH</sequence>
<dbReference type="Gene3D" id="1.25.40.10">
    <property type="entry name" value="Tetratricopeptide repeat domain"/>
    <property type="match status" value="2"/>
</dbReference>
<name>A0A7G8Q1I0_9GAMM</name>
<dbReference type="RefSeq" id="WP_187056110.1">
    <property type="nucleotide sequence ID" value="NZ_CP060412.1"/>
</dbReference>